<name>A0ABP0NC67_9DINO</name>
<keyword evidence="3" id="KW-1185">Reference proteome</keyword>
<feature type="compositionally biased region" description="Acidic residues" evidence="1">
    <location>
        <begin position="538"/>
        <end position="549"/>
    </location>
</feature>
<gene>
    <name evidence="2" type="ORF">SCF082_LOCUS32165</name>
</gene>
<evidence type="ECO:0000256" key="1">
    <source>
        <dbReference type="SAM" id="MobiDB-lite"/>
    </source>
</evidence>
<proteinExistence type="predicted"/>
<evidence type="ECO:0000313" key="3">
    <source>
        <dbReference type="Proteomes" id="UP001642464"/>
    </source>
</evidence>
<feature type="region of interest" description="Disordered" evidence="1">
    <location>
        <begin position="481"/>
        <end position="501"/>
    </location>
</feature>
<accession>A0ABP0NC67</accession>
<protein>
    <submittedName>
        <fullName evidence="2">Uncharacterized protein</fullName>
    </submittedName>
</protein>
<organism evidence="2 3">
    <name type="scientific">Durusdinium trenchii</name>
    <dbReference type="NCBI Taxonomy" id="1381693"/>
    <lineage>
        <taxon>Eukaryota</taxon>
        <taxon>Sar</taxon>
        <taxon>Alveolata</taxon>
        <taxon>Dinophyceae</taxon>
        <taxon>Suessiales</taxon>
        <taxon>Symbiodiniaceae</taxon>
        <taxon>Durusdinium</taxon>
    </lineage>
</organism>
<dbReference type="Proteomes" id="UP001642464">
    <property type="component" value="Unassembled WGS sequence"/>
</dbReference>
<dbReference type="EMBL" id="CAXAMM010027702">
    <property type="protein sequence ID" value="CAK9061392.1"/>
    <property type="molecule type" value="Genomic_DNA"/>
</dbReference>
<feature type="region of interest" description="Disordered" evidence="1">
    <location>
        <begin position="518"/>
        <end position="549"/>
    </location>
</feature>
<comment type="caution">
    <text evidence="2">The sequence shown here is derived from an EMBL/GenBank/DDBJ whole genome shotgun (WGS) entry which is preliminary data.</text>
</comment>
<reference evidence="2 3" key="1">
    <citation type="submission" date="2024-02" db="EMBL/GenBank/DDBJ databases">
        <authorList>
            <person name="Chen Y."/>
            <person name="Shah S."/>
            <person name="Dougan E. K."/>
            <person name="Thang M."/>
            <person name="Chan C."/>
        </authorList>
    </citation>
    <scope>NUCLEOTIDE SEQUENCE [LARGE SCALE GENOMIC DNA]</scope>
</reference>
<sequence length="601" mass="67257">MYDELIRPSSSSEPLKLILHSFKEDATNTGILKGSKMGALILRSAYLKASHVPSCDDELPDIDWENFDISEWLDTIVRVADVLPVVAGTSEATYAQMLKQLESLGCITWKQIQADDALRQQHACVSRSFDSVGRWSGLEKPEERFIKCGEARLTPILTEILGSQSRKEASKKQSQSHASVDELAIEETKAYSQKMSKWRRKTVDCVSDKLWWETVGNMHQVRAPLSHFSNFLKKRGPENKKTWRSSHIAQLVLGRALEFRQEFSDQWRKIVDSWDGTVDDNDQDAQFARNFAKIVEHLLRYPFLLLELARHPPHVFCPSAAQPAGGSDRQQRAKKILDSSEDALECNTRKIRALFARDLAFCASTGYGTWKLFVDTEDRFQPVGGPRAGCPTLATANAAQREIDPDLFPPVTAGKDGQLEPVPGSWCELTRLSRLNKQSCAALDKLAEKPFIDQATTTTTKPEPASDDPDLVEYIRNEMRHHTTKDEASSGSDSDDDDGVMETVNGFLEQFEEKHCGSGEATDEASLAQAATRHQFDEPTEVLAEDDQSWGEAQKTEMMEAEQRRMEVELVSSALKTGVPMSKGEEFLAVANAQMAVPWTN</sequence>
<evidence type="ECO:0000313" key="2">
    <source>
        <dbReference type="EMBL" id="CAK9061392.1"/>
    </source>
</evidence>